<organism evidence="1 2">
    <name type="scientific">Sulfitobacter profundi</name>
    <dbReference type="NCBI Taxonomy" id="2679961"/>
    <lineage>
        <taxon>Bacteria</taxon>
        <taxon>Pseudomonadati</taxon>
        <taxon>Pseudomonadota</taxon>
        <taxon>Alphaproteobacteria</taxon>
        <taxon>Rhodobacterales</taxon>
        <taxon>Roseobacteraceae</taxon>
        <taxon>Sulfitobacter</taxon>
    </lineage>
</organism>
<dbReference type="SUPFAM" id="SSF54427">
    <property type="entry name" value="NTF2-like"/>
    <property type="match status" value="2"/>
</dbReference>
<dbReference type="InterPro" id="IPR032710">
    <property type="entry name" value="NTF2-like_dom_sf"/>
</dbReference>
<reference evidence="2" key="1">
    <citation type="journal article" date="2019" name="Int. J. Syst. Evol. Microbiol.">
        <title>The Global Catalogue of Microorganisms (GCM) 10K type strain sequencing project: providing services to taxonomists for standard genome sequencing and annotation.</title>
        <authorList>
            <consortium name="The Broad Institute Genomics Platform"/>
            <consortium name="The Broad Institute Genome Sequencing Center for Infectious Disease"/>
            <person name="Wu L."/>
            <person name="Ma J."/>
        </authorList>
    </citation>
    <scope>NUCLEOTIDE SEQUENCE [LARGE SCALE GENOMIC DNA]</scope>
    <source>
        <strain evidence="2">NBRC 111368</strain>
    </source>
</reference>
<dbReference type="EMBL" id="JBHSWA010000001">
    <property type="protein sequence ID" value="MFC6642713.1"/>
    <property type="molecule type" value="Genomic_DNA"/>
</dbReference>
<dbReference type="InterPro" id="IPR009959">
    <property type="entry name" value="Cyclase_SnoaL-like"/>
</dbReference>
<dbReference type="PANTHER" id="PTHR38436">
    <property type="entry name" value="POLYKETIDE CYCLASE SNOAL-LIKE DOMAIN"/>
    <property type="match status" value="1"/>
</dbReference>
<evidence type="ECO:0000313" key="2">
    <source>
        <dbReference type="Proteomes" id="UP001596403"/>
    </source>
</evidence>
<accession>A0ABW1Z3K6</accession>
<proteinExistence type="predicted"/>
<dbReference type="RefSeq" id="WP_132443250.1">
    <property type="nucleotide sequence ID" value="NZ_JBHSWA010000001.1"/>
</dbReference>
<dbReference type="Gene3D" id="3.10.450.50">
    <property type="match status" value="2"/>
</dbReference>
<dbReference type="Proteomes" id="UP001596403">
    <property type="component" value="Unassembled WGS sequence"/>
</dbReference>
<gene>
    <name evidence="1" type="ORF">ACFQAU_14400</name>
</gene>
<comment type="caution">
    <text evidence="1">The sequence shown here is derived from an EMBL/GenBank/DDBJ whole genome shotgun (WGS) entry which is preliminary data.</text>
</comment>
<dbReference type="PANTHER" id="PTHR38436:SF1">
    <property type="entry name" value="ESTER CYCLASE"/>
    <property type="match status" value="1"/>
</dbReference>
<name>A0ABW1Z3K6_9RHOB</name>
<sequence length="336" mass="37847">MSYITGAKGIVRAFHTALDSAPLDGITQALSDHCSSNYRWRGYHPFNELTGPAQVADTFWRPLRRSLTHMQRREDIFFAGVNSLAEDSSVWVVSMGHLMGLFDEPWLEIVPTRKITSLRYCEFSRVDQGQIIESAMYFDIPHLMIQAGLAPFPGQTGAHLVQPGPQPHNGLLLDPQNPNEGRRTLDLINRMISDLGQWNSGLSLRDELAQTWAEDMLWWGPAGIGATYTIDRYMEQHSAPFRAGFAERSKTQHVCRLAEGHFGGFFGWPNFTARPTGGFMGYPGGSEAGEFRVIDIYRRDHDKLAENWVFIDLPHFWKSQGYDILGSALGMAPSRQ</sequence>
<protein>
    <submittedName>
        <fullName evidence="1">Nuclear transport factor 2 family protein</fullName>
    </submittedName>
</protein>
<evidence type="ECO:0000313" key="1">
    <source>
        <dbReference type="EMBL" id="MFC6642713.1"/>
    </source>
</evidence>
<keyword evidence="2" id="KW-1185">Reference proteome</keyword>